<evidence type="ECO:0000313" key="12">
    <source>
        <dbReference type="Proteomes" id="UP001215216"/>
    </source>
</evidence>
<keyword evidence="7 8" id="KW-0413">Isomerase</keyword>
<dbReference type="CDD" id="cd05247">
    <property type="entry name" value="UDP_G4E_1_SDR_e"/>
    <property type="match status" value="1"/>
</dbReference>
<accession>A0ABY8G1M0</accession>
<evidence type="ECO:0000256" key="3">
    <source>
        <dbReference type="ARBA" id="ARBA00007637"/>
    </source>
</evidence>
<dbReference type="SUPFAM" id="SSF51735">
    <property type="entry name" value="NAD(P)-binding Rossmann-fold domains"/>
    <property type="match status" value="1"/>
</dbReference>
<comment type="pathway">
    <text evidence="8">Carbohydrate metabolism; galactose metabolism.</text>
</comment>
<comment type="cofactor">
    <cofactor evidence="2 8">
        <name>NAD(+)</name>
        <dbReference type="ChEBI" id="CHEBI:57540"/>
    </cofactor>
</comment>
<feature type="domain" description="NAD(P)-binding" evidence="10">
    <location>
        <begin position="4"/>
        <end position="324"/>
    </location>
</feature>
<evidence type="ECO:0000259" key="10">
    <source>
        <dbReference type="Pfam" id="PF16363"/>
    </source>
</evidence>
<organism evidence="11 12">
    <name type="scientific">Arcanobacterium canis</name>
    <dbReference type="NCBI Taxonomy" id="999183"/>
    <lineage>
        <taxon>Bacteria</taxon>
        <taxon>Bacillati</taxon>
        <taxon>Actinomycetota</taxon>
        <taxon>Actinomycetes</taxon>
        <taxon>Actinomycetales</taxon>
        <taxon>Actinomycetaceae</taxon>
        <taxon>Arcanobacterium</taxon>
    </lineage>
</organism>
<proteinExistence type="inferred from homology"/>
<comment type="catalytic activity">
    <reaction evidence="1 8">
        <text>UDP-alpha-D-glucose = UDP-alpha-D-galactose</text>
        <dbReference type="Rhea" id="RHEA:22168"/>
        <dbReference type="ChEBI" id="CHEBI:58885"/>
        <dbReference type="ChEBI" id="CHEBI:66914"/>
        <dbReference type="EC" id="5.1.3.2"/>
    </reaction>
</comment>
<dbReference type="InterPro" id="IPR036291">
    <property type="entry name" value="NAD(P)-bd_dom_sf"/>
</dbReference>
<keyword evidence="12" id="KW-1185">Reference proteome</keyword>
<dbReference type="PANTHER" id="PTHR43725:SF47">
    <property type="entry name" value="UDP-GLUCOSE 4-EPIMERASE"/>
    <property type="match status" value="1"/>
</dbReference>
<name>A0ABY8G1M0_9ACTO</name>
<dbReference type="EMBL" id="CP121208">
    <property type="protein sequence ID" value="WFM84058.1"/>
    <property type="molecule type" value="Genomic_DNA"/>
</dbReference>
<sequence length="349" mass="38254">MRVLVAGGAGFIGSHTVVKLVEAGHEPIIVDNFSNSKPIVIDRLEQLTGTSLTWYRADLTERELTEQIFLKEKPDAVIHFAGLKAVGESVEKPLWYYETNLNTTFNLVHGMAKAGTRVIVFSSSATVYGNNPIPFQEDMEAINSLSPYGYSKVAIERILSDTAKVTDIQVGLLRYFNPVGAHTSGTIGENPLGIPNNLMPAIAAVATGRREKLFVFGTDYPTPDGTCLRDYIHVDDLAAGHVAALDYLATHETKVRAWNFGTGQGTSVLELIHAFEKASGLTLPVEYAPRRDGDRDAFWADASRAKIELGWSAEKSIDEMCEDTWRFQSANPAGYPDDEPESRSSNSLL</sequence>
<dbReference type="InterPro" id="IPR016040">
    <property type="entry name" value="NAD(P)-bd_dom"/>
</dbReference>
<dbReference type="InterPro" id="IPR005886">
    <property type="entry name" value="UDP_G4E"/>
</dbReference>
<keyword evidence="6 8" id="KW-0520">NAD</keyword>
<evidence type="ECO:0000256" key="1">
    <source>
        <dbReference type="ARBA" id="ARBA00000083"/>
    </source>
</evidence>
<evidence type="ECO:0000256" key="4">
    <source>
        <dbReference type="ARBA" id="ARBA00013189"/>
    </source>
</evidence>
<keyword evidence="8" id="KW-0119">Carbohydrate metabolism</keyword>
<dbReference type="PANTHER" id="PTHR43725">
    <property type="entry name" value="UDP-GLUCOSE 4-EPIMERASE"/>
    <property type="match status" value="1"/>
</dbReference>
<evidence type="ECO:0000256" key="5">
    <source>
        <dbReference type="ARBA" id="ARBA00018569"/>
    </source>
</evidence>
<dbReference type="EC" id="5.1.3.2" evidence="4 8"/>
<evidence type="ECO:0000313" key="11">
    <source>
        <dbReference type="EMBL" id="WFM84058.1"/>
    </source>
</evidence>
<feature type="region of interest" description="Disordered" evidence="9">
    <location>
        <begin position="328"/>
        <end position="349"/>
    </location>
</feature>
<dbReference type="Gene3D" id="3.90.25.10">
    <property type="entry name" value="UDP-galactose 4-epimerase, domain 1"/>
    <property type="match status" value="1"/>
</dbReference>
<evidence type="ECO:0000256" key="7">
    <source>
        <dbReference type="ARBA" id="ARBA00023235"/>
    </source>
</evidence>
<dbReference type="Pfam" id="PF16363">
    <property type="entry name" value="GDP_Man_Dehyd"/>
    <property type="match status" value="1"/>
</dbReference>
<protein>
    <recommendedName>
        <fullName evidence="5 8">UDP-glucose 4-epimerase</fullName>
        <ecNumber evidence="4 8">5.1.3.2</ecNumber>
    </recommendedName>
</protein>
<dbReference type="GO" id="GO:0003978">
    <property type="term" value="F:UDP-glucose 4-epimerase activity"/>
    <property type="evidence" value="ECO:0007669"/>
    <property type="project" value="UniProtKB-EC"/>
</dbReference>
<dbReference type="NCBIfam" id="NF007956">
    <property type="entry name" value="PRK10675.1"/>
    <property type="match status" value="1"/>
</dbReference>
<evidence type="ECO:0000256" key="6">
    <source>
        <dbReference type="ARBA" id="ARBA00023027"/>
    </source>
</evidence>
<dbReference type="RefSeq" id="WP_278013453.1">
    <property type="nucleotide sequence ID" value="NZ_CP121208.1"/>
</dbReference>
<dbReference type="NCBIfam" id="TIGR01179">
    <property type="entry name" value="galE"/>
    <property type="match status" value="1"/>
</dbReference>
<dbReference type="Proteomes" id="UP001215216">
    <property type="component" value="Chromosome"/>
</dbReference>
<gene>
    <name evidence="11" type="primary">galE</name>
    <name evidence="11" type="ORF">P7079_03535</name>
</gene>
<reference evidence="11 12" key="1">
    <citation type="submission" date="2023-03" db="EMBL/GenBank/DDBJ databases">
        <title>Complete genome of Arcanobacterium canis strain DSM 25104 isolated in 2010 from a canine otitis externa in Germany.</title>
        <authorList>
            <person name="Borowiak M."/>
            <person name="Kreitlow A."/>
            <person name="Malorny B."/>
            <person name="Laemmler C."/>
            <person name="Prenger-Berninghoff E."/>
            <person name="Ploetz M."/>
            <person name="Abdulmawjood A."/>
        </authorList>
    </citation>
    <scope>NUCLEOTIDE SEQUENCE [LARGE SCALE GENOMIC DNA]</scope>
    <source>
        <strain evidence="11 12">DSM 25104</strain>
    </source>
</reference>
<evidence type="ECO:0000256" key="8">
    <source>
        <dbReference type="RuleBase" id="RU366046"/>
    </source>
</evidence>
<evidence type="ECO:0000256" key="9">
    <source>
        <dbReference type="SAM" id="MobiDB-lite"/>
    </source>
</evidence>
<dbReference type="Gene3D" id="3.40.50.720">
    <property type="entry name" value="NAD(P)-binding Rossmann-like Domain"/>
    <property type="match status" value="1"/>
</dbReference>
<evidence type="ECO:0000256" key="2">
    <source>
        <dbReference type="ARBA" id="ARBA00001911"/>
    </source>
</evidence>
<comment type="subunit">
    <text evidence="8">Homodimer.</text>
</comment>
<comment type="similarity">
    <text evidence="3 8">Belongs to the NAD(P)-dependent epimerase/dehydratase family.</text>
</comment>